<dbReference type="PANTHER" id="PTHR43649:SF31">
    <property type="entry name" value="SN-GLYCEROL-3-PHOSPHATE-BINDING PERIPLASMIC PROTEIN UGPB"/>
    <property type="match status" value="1"/>
</dbReference>
<dbReference type="InterPro" id="IPR006059">
    <property type="entry name" value="SBP"/>
</dbReference>
<dbReference type="Gene3D" id="3.40.190.10">
    <property type="entry name" value="Periplasmic binding protein-like II"/>
    <property type="match status" value="1"/>
</dbReference>
<proteinExistence type="inferred from homology"/>
<comment type="subcellular location">
    <subcellularLocation>
        <location evidence="1">Cell envelope</location>
    </subcellularLocation>
</comment>
<evidence type="ECO:0000313" key="6">
    <source>
        <dbReference type="EMBL" id="CAA9278210.1"/>
    </source>
</evidence>
<dbReference type="GO" id="GO:0030313">
    <property type="term" value="C:cell envelope"/>
    <property type="evidence" value="ECO:0007669"/>
    <property type="project" value="UniProtKB-SubCell"/>
</dbReference>
<reference evidence="6" key="1">
    <citation type="submission" date="2020-02" db="EMBL/GenBank/DDBJ databases">
        <authorList>
            <person name="Meier V. D."/>
        </authorList>
    </citation>
    <scope>NUCLEOTIDE SEQUENCE</scope>
    <source>
        <strain evidence="6">AVDCRST_MAG77</strain>
    </source>
</reference>
<dbReference type="Pfam" id="PF01547">
    <property type="entry name" value="SBP_bac_1"/>
    <property type="match status" value="1"/>
</dbReference>
<evidence type="ECO:0000256" key="5">
    <source>
        <dbReference type="SAM" id="SignalP"/>
    </source>
</evidence>
<evidence type="ECO:0000256" key="1">
    <source>
        <dbReference type="ARBA" id="ARBA00004196"/>
    </source>
</evidence>
<dbReference type="AlphaFoldDB" id="A0A6J4JIF5"/>
<dbReference type="PANTHER" id="PTHR43649">
    <property type="entry name" value="ARABINOSE-BINDING PROTEIN-RELATED"/>
    <property type="match status" value="1"/>
</dbReference>
<accession>A0A6J4JIF5</accession>
<feature type="chain" id="PRO_5026660639" description="ABC transporter, substrate-binding protein (Cluster 1, maltose/g3p/polyamine/iron)" evidence="5">
    <location>
        <begin position="22"/>
        <end position="458"/>
    </location>
</feature>
<dbReference type="PROSITE" id="PS51257">
    <property type="entry name" value="PROKAR_LIPOPROTEIN"/>
    <property type="match status" value="1"/>
</dbReference>
<organism evidence="6">
    <name type="scientific">uncultured Chloroflexota bacterium</name>
    <dbReference type="NCBI Taxonomy" id="166587"/>
    <lineage>
        <taxon>Bacteria</taxon>
        <taxon>Bacillati</taxon>
        <taxon>Chloroflexota</taxon>
        <taxon>environmental samples</taxon>
    </lineage>
</organism>
<keyword evidence="3" id="KW-0813">Transport</keyword>
<evidence type="ECO:0000256" key="2">
    <source>
        <dbReference type="ARBA" id="ARBA00008520"/>
    </source>
</evidence>
<evidence type="ECO:0000256" key="4">
    <source>
        <dbReference type="ARBA" id="ARBA00022729"/>
    </source>
</evidence>
<keyword evidence="4 5" id="KW-0732">Signal</keyword>
<name>A0A6J4JIF5_9CHLR</name>
<gene>
    <name evidence="6" type="ORF">AVDCRST_MAG77-3582</name>
</gene>
<feature type="signal peptide" evidence="5">
    <location>
        <begin position="1"/>
        <end position="21"/>
    </location>
</feature>
<dbReference type="EMBL" id="CADCTC010000198">
    <property type="protein sequence ID" value="CAA9278210.1"/>
    <property type="molecule type" value="Genomic_DNA"/>
</dbReference>
<dbReference type="InterPro" id="IPR050490">
    <property type="entry name" value="Bact_solute-bd_prot1"/>
</dbReference>
<comment type="similarity">
    <text evidence="2">Belongs to the bacterial solute-binding protein 1 family.</text>
</comment>
<sequence>MQTKRQMVRAAVLGALPAAIVACGPTGGGDGGVKAGGSGKQVTLRIGARPNGNAGDPGTEEFLAGKKLFEARYPRITLEYVWAMTDEKFLAAASAGDGFDIQDLCCAQLPVEARAGVLMKLDPLIKKNLKDSDVKDWIEWQYKYFNIDGAQYGIGKYMGVTALYYNKDWFQQKGVPFPTENWTWNEYRDAMLRLTDVPGRKFGINLLAGTGGTMAGDRRQAKVHQNGGNMVDPKNDLKSTLDHPKTIEALEWIHARIWKDHSSIQQAELPGWPDTVLNTRQQFAQGHVAMWEEGSWALAPLTQEKPSFQWDLVTLPKGPVQRDVLATTDGWAMWSGTKSVEDAWLLMSWFNGDEWYGVQSKRLQPARLSWLPKWQTLIQEAYPDLKGKNLKAFTMGPEQGFARPWELHRYHAATSAMIDTAFLESVIRNQKPVKDTHVDLARQVNEIQAKEHASRGGK</sequence>
<evidence type="ECO:0000256" key="3">
    <source>
        <dbReference type="ARBA" id="ARBA00022448"/>
    </source>
</evidence>
<protein>
    <recommendedName>
        <fullName evidence="7">ABC transporter, substrate-binding protein (Cluster 1, maltose/g3p/polyamine/iron)</fullName>
    </recommendedName>
</protein>
<evidence type="ECO:0008006" key="7">
    <source>
        <dbReference type="Google" id="ProtNLM"/>
    </source>
</evidence>
<dbReference type="SUPFAM" id="SSF53850">
    <property type="entry name" value="Periplasmic binding protein-like II"/>
    <property type="match status" value="1"/>
</dbReference>